<dbReference type="UniPathway" id="UPA00094"/>
<comment type="catalytic activity">
    <reaction evidence="13 14">
        <text>a fatty acyl-[ACP] + malonyl-[ACP] + H(+) = a 3-oxoacyl-[ACP] + holo-[ACP] + CO2</text>
        <dbReference type="Rhea" id="RHEA:22836"/>
        <dbReference type="Rhea" id="RHEA-COMP:9623"/>
        <dbReference type="Rhea" id="RHEA-COMP:9685"/>
        <dbReference type="Rhea" id="RHEA-COMP:9916"/>
        <dbReference type="Rhea" id="RHEA-COMP:14125"/>
        <dbReference type="ChEBI" id="CHEBI:15378"/>
        <dbReference type="ChEBI" id="CHEBI:16526"/>
        <dbReference type="ChEBI" id="CHEBI:64479"/>
        <dbReference type="ChEBI" id="CHEBI:78449"/>
        <dbReference type="ChEBI" id="CHEBI:78776"/>
        <dbReference type="ChEBI" id="CHEBI:138651"/>
    </reaction>
</comment>
<feature type="domain" description="Ketosynthase family 3 (KS3)" evidence="17">
    <location>
        <begin position="5"/>
        <end position="432"/>
    </location>
</feature>
<dbReference type="GO" id="GO:0006633">
    <property type="term" value="P:fatty acid biosynthetic process"/>
    <property type="evidence" value="ECO:0007669"/>
    <property type="project" value="UniProtKB-UniPathway"/>
</dbReference>
<dbReference type="Pfam" id="PF00109">
    <property type="entry name" value="ketoacyl-synt"/>
    <property type="match status" value="1"/>
</dbReference>
<dbReference type="InterPro" id="IPR016039">
    <property type="entry name" value="Thiolase-like"/>
</dbReference>
<evidence type="ECO:0000256" key="10">
    <source>
        <dbReference type="ARBA" id="ARBA00023315"/>
    </source>
</evidence>
<dbReference type="InterPro" id="IPR020841">
    <property type="entry name" value="PKS_Beta-ketoAc_synthase_dom"/>
</dbReference>
<dbReference type="GO" id="GO:0004315">
    <property type="term" value="F:3-oxoacyl-[acyl-carrier-protein] synthase activity"/>
    <property type="evidence" value="ECO:0007669"/>
    <property type="project" value="UniProtKB-EC"/>
</dbReference>
<evidence type="ECO:0000256" key="11">
    <source>
        <dbReference type="ARBA" id="ARBA00024006"/>
    </source>
</evidence>
<comment type="caution">
    <text evidence="18">The sequence shown here is derived from an EMBL/GenBank/DDBJ whole genome shotgun (WGS) entry which is preliminary data.</text>
</comment>
<dbReference type="GO" id="GO:0005829">
    <property type="term" value="C:cytosol"/>
    <property type="evidence" value="ECO:0007669"/>
    <property type="project" value="TreeGrafter"/>
</dbReference>
<dbReference type="InterPro" id="IPR017568">
    <property type="entry name" value="3-oxoacyl-ACP_synth-2"/>
</dbReference>
<evidence type="ECO:0000259" key="17">
    <source>
        <dbReference type="PROSITE" id="PS52004"/>
    </source>
</evidence>
<dbReference type="Proteomes" id="UP000431901">
    <property type="component" value="Unassembled WGS sequence"/>
</dbReference>
<dbReference type="Pfam" id="PF02801">
    <property type="entry name" value="Ketoacyl-synt_C"/>
    <property type="match status" value="1"/>
</dbReference>
<dbReference type="Gene3D" id="3.40.47.10">
    <property type="match status" value="1"/>
</dbReference>
<evidence type="ECO:0000256" key="7">
    <source>
        <dbReference type="ARBA" id="ARBA00022832"/>
    </source>
</evidence>
<evidence type="ECO:0000256" key="9">
    <source>
        <dbReference type="ARBA" id="ARBA00023160"/>
    </source>
</evidence>
<dbReference type="NCBIfam" id="NF005589">
    <property type="entry name" value="PRK07314.1"/>
    <property type="match status" value="1"/>
</dbReference>
<evidence type="ECO:0000256" key="1">
    <source>
        <dbReference type="ARBA" id="ARBA00005194"/>
    </source>
</evidence>
<dbReference type="OrthoDB" id="9808669at2"/>
<comment type="similarity">
    <text evidence="2 14 16">Belongs to the thiolase-like superfamily. Beta-ketoacyl-ACP synthases family.</text>
</comment>
<evidence type="ECO:0000256" key="13">
    <source>
        <dbReference type="ARBA" id="ARBA00047659"/>
    </source>
</evidence>
<evidence type="ECO:0000256" key="8">
    <source>
        <dbReference type="ARBA" id="ARBA00023098"/>
    </source>
</evidence>
<protein>
    <recommendedName>
        <fullName evidence="4 14">3-oxoacyl-[acyl-carrier-protein] synthase 2</fullName>
        <ecNumber evidence="3 14">2.3.1.179</ecNumber>
    </recommendedName>
</protein>
<dbReference type="EC" id="2.3.1.179" evidence="3 14"/>
<keyword evidence="7" id="KW-0276">Fatty acid metabolism</keyword>
<reference evidence="18 19" key="1">
    <citation type="submission" date="2019-12" db="EMBL/GenBank/DDBJ databases">
        <title>Nocardia macrotermitis sp. nov. and Nocardia aurantia sp. nov., isolated from the gut of the fungus growing-termite Macrotermes natalensis.</title>
        <authorList>
            <person name="Christine B."/>
            <person name="Rene B."/>
        </authorList>
    </citation>
    <scope>NUCLEOTIDE SEQUENCE [LARGE SCALE GENOMIC DNA]</scope>
    <source>
        <strain evidence="18 19">DSM 102126</strain>
    </source>
</reference>
<dbReference type="FunFam" id="3.40.47.10:FF:000018">
    <property type="entry name" value="3-oxoacyl-[acyl-carrier-protein] synthase 2"/>
    <property type="match status" value="1"/>
</dbReference>
<evidence type="ECO:0000256" key="3">
    <source>
        <dbReference type="ARBA" id="ARBA00012356"/>
    </source>
</evidence>
<keyword evidence="19" id="KW-1185">Reference proteome</keyword>
<gene>
    <name evidence="18" type="ORF">GQ466_21075</name>
</gene>
<dbReference type="AlphaFoldDB" id="A0A6I4WHQ5"/>
<sequence>MSTSPTTVVVTGLGATTPLGGDVPSTWSALLAGKSGVRNLDWEGVEELPVRFAAQLAVDPAESIPRAQLRRLDRSQAIALIAAREAWQDAGFAPPVKRAKSGKAAEAAPGEGFVVDGDRLGVVVSSGIGGLHTALNSYDVYKEKGWTRVSPFTVPMLMPNGASGHVGIEFGATAGSHALVSACASSGEAVGYAIDMIRAGRADVVICGGTESCIHPLQMASFGSMRAMSTRNDEPQRASRPYDKNRDGFVLGEGAAVMILESEEHARARGATVHAVAAGCGYSNDAYDIVLPDPSGSGQAKAMLRALDDAGLRPEDIVHVNAHATSTPAGDVAELASIRAALGPVAEKLTVTATKSMTGHLLGGAGALESVITILSLREGLVPAVANLEDMDDEVDLDIVRGEPRTIPAGPAAALNNSFGFGGHNVSVAFRRAV</sequence>
<comment type="catalytic activity">
    <reaction evidence="12 14">
        <text>(9Z)-hexadecenoyl-[ACP] + malonyl-[ACP] + H(+) = 3-oxo-(11Z)-octadecenoyl-[ACP] + holo-[ACP] + CO2</text>
        <dbReference type="Rhea" id="RHEA:55040"/>
        <dbReference type="Rhea" id="RHEA-COMP:9623"/>
        <dbReference type="Rhea" id="RHEA-COMP:9685"/>
        <dbReference type="Rhea" id="RHEA-COMP:10800"/>
        <dbReference type="Rhea" id="RHEA-COMP:14074"/>
        <dbReference type="ChEBI" id="CHEBI:15378"/>
        <dbReference type="ChEBI" id="CHEBI:16526"/>
        <dbReference type="ChEBI" id="CHEBI:64479"/>
        <dbReference type="ChEBI" id="CHEBI:78449"/>
        <dbReference type="ChEBI" id="CHEBI:83989"/>
        <dbReference type="ChEBI" id="CHEBI:138538"/>
        <dbReference type="EC" id="2.3.1.179"/>
    </reaction>
</comment>
<keyword evidence="5 14" id="KW-0444">Lipid biosynthesis</keyword>
<proteinExistence type="inferred from homology"/>
<evidence type="ECO:0000313" key="19">
    <source>
        <dbReference type="Proteomes" id="UP000431901"/>
    </source>
</evidence>
<name>A0A6I4WHQ5_9ACTN</name>
<comment type="pathway">
    <text evidence="1 14">Lipid metabolism; fatty acid biosynthesis.</text>
</comment>
<dbReference type="PIRSF" id="PIRSF000447">
    <property type="entry name" value="KAS_II"/>
    <property type="match status" value="1"/>
</dbReference>
<dbReference type="SUPFAM" id="SSF53901">
    <property type="entry name" value="Thiolase-like"/>
    <property type="match status" value="2"/>
</dbReference>
<comment type="function">
    <text evidence="11 14">Involved in the type II fatty acid elongation cycle. Catalyzes the elongation of a wide range of acyl-ACP by the addition of two carbons from malonyl-ACP to an acyl acceptor. Can efficiently catalyze the conversion of palmitoleoyl-ACP (cis-hexadec-9-enoyl-ACP) to cis-vaccenoyl-ACP (cis-octadec-11-enoyl-ACP), an essential step in the thermal regulation of fatty acid composition.</text>
</comment>
<keyword evidence="6 14" id="KW-0808">Transferase</keyword>
<keyword evidence="8" id="KW-0443">Lipid metabolism</keyword>
<keyword evidence="10 14" id="KW-0012">Acyltransferase</keyword>
<evidence type="ECO:0000256" key="14">
    <source>
        <dbReference type="PIRNR" id="PIRNR000447"/>
    </source>
</evidence>
<dbReference type="PANTHER" id="PTHR11712:SF336">
    <property type="entry name" value="3-OXOACYL-[ACYL-CARRIER-PROTEIN] SYNTHASE, MITOCHONDRIAL"/>
    <property type="match status" value="1"/>
</dbReference>
<dbReference type="InterPro" id="IPR014031">
    <property type="entry name" value="Ketoacyl_synth_C"/>
</dbReference>
<evidence type="ECO:0000256" key="15">
    <source>
        <dbReference type="PIRSR" id="PIRSR000447-1"/>
    </source>
</evidence>
<evidence type="ECO:0000256" key="6">
    <source>
        <dbReference type="ARBA" id="ARBA00022679"/>
    </source>
</evidence>
<feature type="active site" description="For beta-ketoacyl synthase activity" evidence="15">
    <location>
        <position position="183"/>
    </location>
</feature>
<evidence type="ECO:0000256" key="2">
    <source>
        <dbReference type="ARBA" id="ARBA00008467"/>
    </source>
</evidence>
<evidence type="ECO:0000256" key="16">
    <source>
        <dbReference type="RuleBase" id="RU003694"/>
    </source>
</evidence>
<dbReference type="RefSeq" id="WP_161104704.1">
    <property type="nucleotide sequence ID" value="NZ_JBHLYI010000007.1"/>
</dbReference>
<dbReference type="CDD" id="cd00834">
    <property type="entry name" value="KAS_I_II"/>
    <property type="match status" value="1"/>
</dbReference>
<dbReference type="InterPro" id="IPR000794">
    <property type="entry name" value="Beta-ketoacyl_synthase"/>
</dbReference>
<dbReference type="EMBL" id="WUTW01000004">
    <property type="protein sequence ID" value="MXQ66514.1"/>
    <property type="molecule type" value="Genomic_DNA"/>
</dbReference>
<evidence type="ECO:0000256" key="12">
    <source>
        <dbReference type="ARBA" id="ARBA00047318"/>
    </source>
</evidence>
<dbReference type="InterPro" id="IPR014030">
    <property type="entry name" value="Ketoacyl_synth_N"/>
</dbReference>
<dbReference type="SMART" id="SM00825">
    <property type="entry name" value="PKS_KS"/>
    <property type="match status" value="1"/>
</dbReference>
<accession>A0A6I4WHQ5</accession>
<evidence type="ECO:0000313" key="18">
    <source>
        <dbReference type="EMBL" id="MXQ66514.1"/>
    </source>
</evidence>
<evidence type="ECO:0000256" key="5">
    <source>
        <dbReference type="ARBA" id="ARBA00022516"/>
    </source>
</evidence>
<dbReference type="PANTHER" id="PTHR11712">
    <property type="entry name" value="POLYKETIDE SYNTHASE-RELATED"/>
    <property type="match status" value="1"/>
</dbReference>
<organism evidence="18 19">
    <name type="scientific">Actinomadura rayongensis</name>
    <dbReference type="NCBI Taxonomy" id="1429076"/>
    <lineage>
        <taxon>Bacteria</taxon>
        <taxon>Bacillati</taxon>
        <taxon>Actinomycetota</taxon>
        <taxon>Actinomycetes</taxon>
        <taxon>Streptosporangiales</taxon>
        <taxon>Thermomonosporaceae</taxon>
        <taxon>Actinomadura</taxon>
    </lineage>
</organism>
<keyword evidence="9 14" id="KW-0275">Fatty acid biosynthesis</keyword>
<dbReference type="PROSITE" id="PS52004">
    <property type="entry name" value="KS3_2"/>
    <property type="match status" value="1"/>
</dbReference>
<evidence type="ECO:0000256" key="4">
    <source>
        <dbReference type="ARBA" id="ARBA00014657"/>
    </source>
</evidence>